<dbReference type="InterPro" id="IPR012677">
    <property type="entry name" value="Nucleotide-bd_a/b_plait_sf"/>
</dbReference>
<dbReference type="GO" id="GO:0003723">
    <property type="term" value="F:RNA binding"/>
    <property type="evidence" value="ECO:0007669"/>
    <property type="project" value="UniProtKB-UniRule"/>
</dbReference>
<evidence type="ECO:0000259" key="3">
    <source>
        <dbReference type="PROSITE" id="PS50102"/>
    </source>
</evidence>
<dbReference type="InterPro" id="IPR000504">
    <property type="entry name" value="RRM_dom"/>
</dbReference>
<dbReference type="InterPro" id="IPR007201">
    <property type="entry name" value="Mei2-like_Rrm_C"/>
</dbReference>
<evidence type="ECO:0000256" key="2">
    <source>
        <dbReference type="SAM" id="MobiDB-lite"/>
    </source>
</evidence>
<dbReference type="SUPFAM" id="SSF54928">
    <property type="entry name" value="RNA-binding domain, RBD"/>
    <property type="match status" value="1"/>
</dbReference>
<gene>
    <name evidence="4" type="ORF">AMON00008_LOCUS10776</name>
</gene>
<dbReference type="PROSITE" id="PS50102">
    <property type="entry name" value="RRM"/>
    <property type="match status" value="1"/>
</dbReference>
<proteinExistence type="predicted"/>
<feature type="compositionally biased region" description="Polar residues" evidence="2">
    <location>
        <begin position="58"/>
        <end position="77"/>
    </location>
</feature>
<name>A0A7S4V1K6_9DINO</name>
<dbReference type="Gene3D" id="3.30.70.330">
    <property type="match status" value="1"/>
</dbReference>
<evidence type="ECO:0000256" key="1">
    <source>
        <dbReference type="PROSITE-ProRule" id="PRU00176"/>
    </source>
</evidence>
<protein>
    <recommendedName>
        <fullName evidence="3">RRM domain-containing protein</fullName>
    </recommendedName>
</protein>
<accession>A0A7S4V1K6</accession>
<sequence>MALQCLERRLPPIGITFIDINPGIGSARQRRHSHGGFTPIDYKPLCDFHLTDREGALSRSNTPVHKNAEDNTLSTVAPRSPREGEPEGGTLGSAPDSAGSGCDQEEDDVPPNYYSEGGMHAAEPPHSPKTRRSSLTTASSRSESVLPPMQILQEAHSFCSEEEEPPFMYSSEDAAPLYRTTMPAGSRSEDVLPPNCFLEVAPCGQTAGAQLVQTAMAAGPRSEGVLPAMYCSEAAVQPFRVGMAAGPRSEGALPPYMQQEGALPPYMQQDHQQFVPITTVLLGEHLCPRETFQPPPRAGGRSAIPVGAVPPRRNSSTDLAPIGSPPGAGCLRRNPLTDGQIDAEVTTVMIRNLPLAIKQQELVDELDRDNFAGLYDFVYMPCAFQTGAGKGFAFVNFCSPKVVLAFASSWHRSRRLGLKPRDAQLNISPAEIQGLEANLARWSGPRMRRIRNPNLRPFTTSICPAAAAAMAAGTWRGREESSSPTRSVATRYTADEDSLSPMNPARRQGRQAVAMRLADEDSLSPMNPARRQGGQAVAMRLADEERRRLPGSPRRRRSSQWLGEEAPVAAAQSQASVPLFAVPLGAAAQRPAAAQPVQPVQPRGLVLERRENAATEVGVMIDV</sequence>
<feature type="compositionally biased region" description="Low complexity" evidence="2">
    <location>
        <begin position="133"/>
        <end position="144"/>
    </location>
</feature>
<organism evidence="4">
    <name type="scientific">Alexandrium monilatum</name>
    <dbReference type="NCBI Taxonomy" id="311494"/>
    <lineage>
        <taxon>Eukaryota</taxon>
        <taxon>Sar</taxon>
        <taxon>Alveolata</taxon>
        <taxon>Dinophyceae</taxon>
        <taxon>Gonyaulacales</taxon>
        <taxon>Pyrocystaceae</taxon>
        <taxon>Alexandrium</taxon>
    </lineage>
</organism>
<feature type="region of interest" description="Disordered" evidence="2">
    <location>
        <begin position="292"/>
        <end position="334"/>
    </location>
</feature>
<feature type="region of interest" description="Disordered" evidence="2">
    <location>
        <begin position="474"/>
        <end position="565"/>
    </location>
</feature>
<evidence type="ECO:0000313" key="4">
    <source>
        <dbReference type="EMBL" id="CAE4571157.1"/>
    </source>
</evidence>
<feature type="domain" description="RRM" evidence="3">
    <location>
        <begin position="346"/>
        <end position="432"/>
    </location>
</feature>
<dbReference type="Pfam" id="PF04059">
    <property type="entry name" value="RRM_2"/>
    <property type="match status" value="1"/>
</dbReference>
<reference evidence="4" key="1">
    <citation type="submission" date="2021-01" db="EMBL/GenBank/DDBJ databases">
        <authorList>
            <person name="Corre E."/>
            <person name="Pelletier E."/>
            <person name="Niang G."/>
            <person name="Scheremetjew M."/>
            <person name="Finn R."/>
            <person name="Kale V."/>
            <person name="Holt S."/>
            <person name="Cochrane G."/>
            <person name="Meng A."/>
            <person name="Brown T."/>
            <person name="Cohen L."/>
        </authorList>
    </citation>
    <scope>NUCLEOTIDE SEQUENCE</scope>
    <source>
        <strain evidence="4">CCMP3105</strain>
    </source>
</reference>
<dbReference type="InterPro" id="IPR035979">
    <property type="entry name" value="RBD_domain_sf"/>
</dbReference>
<feature type="region of interest" description="Disordered" evidence="2">
    <location>
        <begin position="57"/>
        <end position="147"/>
    </location>
</feature>
<dbReference type="AlphaFoldDB" id="A0A7S4V1K6"/>
<dbReference type="EMBL" id="HBNR01016378">
    <property type="protein sequence ID" value="CAE4571157.1"/>
    <property type="molecule type" value="Transcribed_RNA"/>
</dbReference>
<keyword evidence="1" id="KW-0694">RNA-binding</keyword>